<evidence type="ECO:0000256" key="2">
    <source>
        <dbReference type="ARBA" id="ARBA00023125"/>
    </source>
</evidence>
<dbReference type="FunFam" id="1.10.10.60:FF:000095">
    <property type="entry name" value="LIM homeobox transcription factor 1 beta"/>
    <property type="match status" value="1"/>
</dbReference>
<dbReference type="InterPro" id="IPR050453">
    <property type="entry name" value="LIM_Homeobox_TF"/>
</dbReference>
<dbReference type="GO" id="GO:0000981">
    <property type="term" value="F:DNA-binding transcription factor activity, RNA polymerase II-specific"/>
    <property type="evidence" value="ECO:0007669"/>
    <property type="project" value="InterPro"/>
</dbReference>
<comment type="subcellular location">
    <subcellularLocation>
        <location evidence="1 5 6">Nucleus</location>
    </subcellularLocation>
</comment>
<accession>A0AA40HE93</accession>
<evidence type="ECO:0000256" key="4">
    <source>
        <dbReference type="ARBA" id="ARBA00023242"/>
    </source>
</evidence>
<evidence type="ECO:0000259" key="8">
    <source>
        <dbReference type="PROSITE" id="PS50071"/>
    </source>
</evidence>
<dbReference type="Gene3D" id="1.10.10.60">
    <property type="entry name" value="Homeodomain-like"/>
    <property type="match status" value="1"/>
</dbReference>
<dbReference type="SMART" id="SM00389">
    <property type="entry name" value="HOX"/>
    <property type="match status" value="1"/>
</dbReference>
<proteinExistence type="predicted"/>
<gene>
    <name evidence="9" type="ORF">QTO34_011705</name>
</gene>
<dbReference type="AlphaFoldDB" id="A0AA40HE93"/>
<feature type="region of interest" description="Disordered" evidence="7">
    <location>
        <begin position="145"/>
        <end position="182"/>
    </location>
</feature>
<dbReference type="GO" id="GO:0005634">
    <property type="term" value="C:nucleus"/>
    <property type="evidence" value="ECO:0007669"/>
    <property type="project" value="UniProtKB-SubCell"/>
</dbReference>
<dbReference type="PANTHER" id="PTHR24208:SF88">
    <property type="entry name" value="LIM HOMEOBOX TRANSCRIPTION FACTOR 1-ALPHA"/>
    <property type="match status" value="1"/>
</dbReference>
<feature type="region of interest" description="Disordered" evidence="7">
    <location>
        <begin position="67"/>
        <end position="91"/>
    </location>
</feature>
<evidence type="ECO:0000256" key="5">
    <source>
        <dbReference type="PROSITE-ProRule" id="PRU00108"/>
    </source>
</evidence>
<dbReference type="InterPro" id="IPR009057">
    <property type="entry name" value="Homeodomain-like_sf"/>
</dbReference>
<dbReference type="SUPFAM" id="SSF46689">
    <property type="entry name" value="Homeodomain-like"/>
    <property type="match status" value="1"/>
</dbReference>
<reference evidence="9" key="1">
    <citation type="submission" date="2023-06" db="EMBL/GenBank/DDBJ databases">
        <title>Reference genome for the Northern bat (Eptesicus nilssonii), a most northern bat species.</title>
        <authorList>
            <person name="Laine V.N."/>
            <person name="Pulliainen A.T."/>
            <person name="Lilley T.M."/>
        </authorList>
    </citation>
    <scope>NUCLEOTIDE SEQUENCE</scope>
    <source>
        <strain evidence="9">BLF_Eptnil</strain>
        <tissue evidence="9">Kidney</tissue>
    </source>
</reference>
<organism evidence="9 10">
    <name type="scientific">Cnephaeus nilssonii</name>
    <name type="common">Northern bat</name>
    <name type="synonym">Eptesicus nilssonii</name>
    <dbReference type="NCBI Taxonomy" id="3371016"/>
    <lineage>
        <taxon>Eukaryota</taxon>
        <taxon>Metazoa</taxon>
        <taxon>Chordata</taxon>
        <taxon>Craniata</taxon>
        <taxon>Vertebrata</taxon>
        <taxon>Euteleostomi</taxon>
        <taxon>Mammalia</taxon>
        <taxon>Eutheria</taxon>
        <taxon>Laurasiatheria</taxon>
        <taxon>Chiroptera</taxon>
        <taxon>Yangochiroptera</taxon>
        <taxon>Vespertilionidae</taxon>
        <taxon>Cnephaeus</taxon>
    </lineage>
</organism>
<dbReference type="EMBL" id="JAULJE010000022">
    <property type="protein sequence ID" value="KAK1329513.1"/>
    <property type="molecule type" value="Genomic_DNA"/>
</dbReference>
<evidence type="ECO:0000256" key="7">
    <source>
        <dbReference type="SAM" id="MobiDB-lite"/>
    </source>
</evidence>
<keyword evidence="2 5" id="KW-0238">DNA-binding</keyword>
<comment type="caution">
    <text evidence="9">The sequence shown here is derived from an EMBL/GenBank/DDBJ whole genome shotgun (WGS) entry which is preliminary data.</text>
</comment>
<evidence type="ECO:0000313" key="10">
    <source>
        <dbReference type="Proteomes" id="UP001177744"/>
    </source>
</evidence>
<dbReference type="InterPro" id="IPR017970">
    <property type="entry name" value="Homeobox_CS"/>
</dbReference>
<dbReference type="Proteomes" id="UP001177744">
    <property type="component" value="Unassembled WGS sequence"/>
</dbReference>
<feature type="DNA-binding region" description="Homeobox" evidence="5">
    <location>
        <begin position="88"/>
        <end position="147"/>
    </location>
</feature>
<name>A0AA40HE93_CNENI</name>
<dbReference type="PROSITE" id="PS00027">
    <property type="entry name" value="HOMEOBOX_1"/>
    <property type="match status" value="1"/>
</dbReference>
<evidence type="ECO:0000256" key="1">
    <source>
        <dbReference type="ARBA" id="ARBA00004123"/>
    </source>
</evidence>
<keyword evidence="4 5" id="KW-0539">Nucleus</keyword>
<protein>
    <recommendedName>
        <fullName evidence="8">Homeobox domain-containing protein</fullName>
    </recommendedName>
</protein>
<evidence type="ECO:0000256" key="3">
    <source>
        <dbReference type="ARBA" id="ARBA00023155"/>
    </source>
</evidence>
<feature type="compositionally biased region" description="Low complexity" evidence="7">
    <location>
        <begin position="149"/>
        <end position="161"/>
    </location>
</feature>
<keyword evidence="10" id="KW-1185">Reference proteome</keyword>
<dbReference type="InterPro" id="IPR001356">
    <property type="entry name" value="HD"/>
</dbReference>
<sequence>MQLSVHPQLAVHAGAAPSEHRAPAWHSRVSLGGVGRAPLRESQLQAVAARDTPFLLLSGKSDDEDSLCKAAHGAGKGAAEDGKDHKRPKRPRTILTTQQRRAFKASFEVSSKPCRKVRETLAAETGLSVRVVQVWFQNQRAKMKKLARRQQQQQDQQNTQRLSSAPTNGGGSTGLEGIMSPYTALPTPQQLLAMEQGVYSADPFRQGLTPPQMPGDHMHPYGAEPLFHDLDSDDTSLSNLGDCFLATSEAGPLQSRVGNPIDHLYSMQNSYFTS</sequence>
<dbReference type="Pfam" id="PF00046">
    <property type="entry name" value="Homeodomain"/>
    <property type="match status" value="1"/>
</dbReference>
<feature type="domain" description="Homeobox" evidence="8">
    <location>
        <begin position="86"/>
        <end position="146"/>
    </location>
</feature>
<dbReference type="CDD" id="cd00086">
    <property type="entry name" value="homeodomain"/>
    <property type="match status" value="1"/>
</dbReference>
<keyword evidence="3 5" id="KW-0371">Homeobox</keyword>
<dbReference type="PROSITE" id="PS50071">
    <property type="entry name" value="HOMEOBOX_2"/>
    <property type="match status" value="1"/>
</dbReference>
<dbReference type="GO" id="GO:0000977">
    <property type="term" value="F:RNA polymerase II transcription regulatory region sequence-specific DNA binding"/>
    <property type="evidence" value="ECO:0007669"/>
    <property type="project" value="TreeGrafter"/>
</dbReference>
<evidence type="ECO:0000313" key="9">
    <source>
        <dbReference type="EMBL" id="KAK1329513.1"/>
    </source>
</evidence>
<dbReference type="GO" id="GO:0030182">
    <property type="term" value="P:neuron differentiation"/>
    <property type="evidence" value="ECO:0007669"/>
    <property type="project" value="TreeGrafter"/>
</dbReference>
<evidence type="ECO:0000256" key="6">
    <source>
        <dbReference type="RuleBase" id="RU000682"/>
    </source>
</evidence>
<dbReference type="PANTHER" id="PTHR24208">
    <property type="entry name" value="LIM/HOMEOBOX PROTEIN LHX"/>
    <property type="match status" value="1"/>
</dbReference>